<dbReference type="PANTHER" id="PTHR47723:SF19">
    <property type="entry name" value="POLYNUCLEOTIDYL TRANSFERASE, RIBONUCLEASE H-LIKE SUPERFAMILY PROTEIN"/>
    <property type="match status" value="1"/>
</dbReference>
<evidence type="ECO:0000259" key="1">
    <source>
        <dbReference type="Pfam" id="PF13456"/>
    </source>
</evidence>
<evidence type="ECO:0000313" key="3">
    <source>
        <dbReference type="Proteomes" id="UP000594261"/>
    </source>
</evidence>
<dbReference type="EMBL" id="LRBV02000004">
    <property type="status" value="NOT_ANNOTATED_CDS"/>
    <property type="molecule type" value="Genomic_DNA"/>
</dbReference>
<dbReference type="GO" id="GO:0003676">
    <property type="term" value="F:nucleic acid binding"/>
    <property type="evidence" value="ECO:0007669"/>
    <property type="project" value="InterPro"/>
</dbReference>
<keyword evidence="3" id="KW-1185">Reference proteome</keyword>
<dbReference type="Gramene" id="QL04p094412:mrna">
    <property type="protein sequence ID" value="QL04p094412:mrna:CDS:2"/>
    <property type="gene ID" value="QL04p094412"/>
</dbReference>
<sequence>MDTSTGTILKINVDGAIFQQLKASGVVVVIRDSAGRIEAALSKQLHMPLVPLAAEAMAMTERVRFAWEVRIRDAVFECGSKIVYDAILGYFIPPIAIDNDIVGIRQQMEAIRMIKDHM</sequence>
<dbReference type="InterPro" id="IPR002156">
    <property type="entry name" value="RNaseH_domain"/>
</dbReference>
<dbReference type="InParanoid" id="A0A7N2LJH5"/>
<reference evidence="2 3" key="1">
    <citation type="journal article" date="2016" name="G3 (Bethesda)">
        <title>First Draft Assembly and Annotation of the Genome of a California Endemic Oak Quercus lobata Nee (Fagaceae).</title>
        <authorList>
            <person name="Sork V.L."/>
            <person name="Fitz-Gibbon S.T."/>
            <person name="Puiu D."/>
            <person name="Crepeau M."/>
            <person name="Gugger P.F."/>
            <person name="Sherman R."/>
            <person name="Stevens K."/>
            <person name="Langley C.H."/>
            <person name="Pellegrini M."/>
            <person name="Salzberg S.L."/>
        </authorList>
    </citation>
    <scope>NUCLEOTIDE SEQUENCE [LARGE SCALE GENOMIC DNA]</scope>
    <source>
        <strain evidence="2 3">cv. SW786</strain>
    </source>
</reference>
<dbReference type="EnsemblPlants" id="QL04p094412:mrna">
    <property type="protein sequence ID" value="QL04p094412:mrna:CDS:2"/>
    <property type="gene ID" value="QL04p094412"/>
</dbReference>
<reference evidence="2" key="2">
    <citation type="submission" date="2021-01" db="UniProtKB">
        <authorList>
            <consortium name="EnsemblPlants"/>
        </authorList>
    </citation>
    <scope>IDENTIFICATION</scope>
</reference>
<protein>
    <recommendedName>
        <fullName evidence="1">RNase H type-1 domain-containing protein</fullName>
    </recommendedName>
</protein>
<dbReference type="InterPro" id="IPR036397">
    <property type="entry name" value="RNaseH_sf"/>
</dbReference>
<dbReference type="InterPro" id="IPR053151">
    <property type="entry name" value="RNase_H-like"/>
</dbReference>
<evidence type="ECO:0000313" key="2">
    <source>
        <dbReference type="EnsemblPlants" id="QL04p094412:mrna:CDS:2"/>
    </source>
</evidence>
<dbReference type="Proteomes" id="UP000594261">
    <property type="component" value="Chromosome 4"/>
</dbReference>
<dbReference type="PANTHER" id="PTHR47723">
    <property type="entry name" value="OS05G0353850 PROTEIN"/>
    <property type="match status" value="1"/>
</dbReference>
<name>A0A7N2LJH5_QUELO</name>
<dbReference type="GO" id="GO:0004523">
    <property type="term" value="F:RNA-DNA hybrid ribonuclease activity"/>
    <property type="evidence" value="ECO:0007669"/>
    <property type="project" value="InterPro"/>
</dbReference>
<accession>A0A7N2LJH5</accession>
<dbReference type="AlphaFoldDB" id="A0A7N2LJH5"/>
<proteinExistence type="predicted"/>
<dbReference type="Pfam" id="PF13456">
    <property type="entry name" value="RVT_3"/>
    <property type="match status" value="1"/>
</dbReference>
<feature type="domain" description="RNase H type-1" evidence="1">
    <location>
        <begin position="12"/>
        <end position="87"/>
    </location>
</feature>
<dbReference type="Gene3D" id="3.30.420.10">
    <property type="entry name" value="Ribonuclease H-like superfamily/Ribonuclease H"/>
    <property type="match status" value="1"/>
</dbReference>
<organism evidence="2 3">
    <name type="scientific">Quercus lobata</name>
    <name type="common">Valley oak</name>
    <dbReference type="NCBI Taxonomy" id="97700"/>
    <lineage>
        <taxon>Eukaryota</taxon>
        <taxon>Viridiplantae</taxon>
        <taxon>Streptophyta</taxon>
        <taxon>Embryophyta</taxon>
        <taxon>Tracheophyta</taxon>
        <taxon>Spermatophyta</taxon>
        <taxon>Magnoliopsida</taxon>
        <taxon>eudicotyledons</taxon>
        <taxon>Gunneridae</taxon>
        <taxon>Pentapetalae</taxon>
        <taxon>rosids</taxon>
        <taxon>fabids</taxon>
        <taxon>Fagales</taxon>
        <taxon>Fagaceae</taxon>
        <taxon>Quercus</taxon>
    </lineage>
</organism>